<sequence>YPTISNTSSYGNGIAFLSDEIFFKFSRCLNLSLAFFILDGMDNELAVHHRYPGSLSTYPSIQDLQYLTEYLELNNNFHFQQRTSAMFDLYSL</sequence>
<evidence type="ECO:0000313" key="2">
    <source>
        <dbReference type="Proteomes" id="UP000786811"/>
    </source>
</evidence>
<comment type="caution">
    <text evidence="1">The sequence shown here is derived from an EMBL/GenBank/DDBJ whole genome shotgun (WGS) entry which is preliminary data.</text>
</comment>
<proteinExistence type="predicted"/>
<keyword evidence="2" id="KW-1185">Reference proteome</keyword>
<evidence type="ECO:0000313" key="1">
    <source>
        <dbReference type="EMBL" id="CAG5092214.1"/>
    </source>
</evidence>
<protein>
    <submittedName>
        <fullName evidence="1">Uncharacterized protein</fullName>
    </submittedName>
</protein>
<reference evidence="1" key="1">
    <citation type="submission" date="2021-04" db="EMBL/GenBank/DDBJ databases">
        <authorList>
            <person name="Chebbi M.A.C M."/>
        </authorList>
    </citation>
    <scope>NUCLEOTIDE SEQUENCE</scope>
</reference>
<organism evidence="1 2">
    <name type="scientific">Cotesia congregata</name>
    <name type="common">Parasitoid wasp</name>
    <name type="synonym">Apanteles congregatus</name>
    <dbReference type="NCBI Taxonomy" id="51543"/>
    <lineage>
        <taxon>Eukaryota</taxon>
        <taxon>Metazoa</taxon>
        <taxon>Ecdysozoa</taxon>
        <taxon>Arthropoda</taxon>
        <taxon>Hexapoda</taxon>
        <taxon>Insecta</taxon>
        <taxon>Pterygota</taxon>
        <taxon>Neoptera</taxon>
        <taxon>Endopterygota</taxon>
        <taxon>Hymenoptera</taxon>
        <taxon>Apocrita</taxon>
        <taxon>Ichneumonoidea</taxon>
        <taxon>Braconidae</taxon>
        <taxon>Microgastrinae</taxon>
        <taxon>Cotesia</taxon>
    </lineage>
</organism>
<feature type="non-terminal residue" evidence="1">
    <location>
        <position position="92"/>
    </location>
</feature>
<gene>
    <name evidence="1" type="ORF">HICCMSTLAB_LOCUS5980</name>
</gene>
<dbReference type="EMBL" id="CAJNRD030001120">
    <property type="protein sequence ID" value="CAG5092214.1"/>
    <property type="molecule type" value="Genomic_DNA"/>
</dbReference>
<name>A0A8J2HBI4_COTCN</name>
<dbReference type="Proteomes" id="UP000786811">
    <property type="component" value="Unassembled WGS sequence"/>
</dbReference>
<accession>A0A8J2HBI4</accession>
<dbReference type="AlphaFoldDB" id="A0A8J2HBI4"/>